<dbReference type="GeneID" id="39877238"/>
<accession>A0A2H6KKG9</accession>
<evidence type="ECO:0000313" key="1">
    <source>
        <dbReference type="EMBL" id="GBE63468.1"/>
    </source>
</evidence>
<protein>
    <submittedName>
        <fullName evidence="1">Thiol:disulfide interchange, putative</fullName>
    </submittedName>
</protein>
<reference evidence="1 2" key="1">
    <citation type="journal article" date="2017" name="BMC Genomics">
        <title>Whole-genome assembly of Babesia ovata and comparative genomics between closely related pathogens.</title>
        <authorList>
            <person name="Yamagishi J."/>
            <person name="Asada M."/>
            <person name="Hakimi H."/>
            <person name="Tanaka T.Q."/>
            <person name="Sugimoto C."/>
            <person name="Kawazu S."/>
        </authorList>
    </citation>
    <scope>NUCLEOTIDE SEQUENCE [LARGE SCALE GENOMIC DNA]</scope>
    <source>
        <strain evidence="1 2">Miyake</strain>
    </source>
</reference>
<dbReference type="RefSeq" id="XP_028869711.1">
    <property type="nucleotide sequence ID" value="XM_029013878.1"/>
</dbReference>
<dbReference type="VEuPathDB" id="PiroplasmaDB:BOVATA_049610"/>
<dbReference type="Proteomes" id="UP000236319">
    <property type="component" value="Unassembled WGS sequence"/>
</dbReference>
<gene>
    <name evidence="1" type="ORF">BOVATA_049610</name>
</gene>
<organism evidence="1 2">
    <name type="scientific">Babesia ovata</name>
    <dbReference type="NCBI Taxonomy" id="189622"/>
    <lineage>
        <taxon>Eukaryota</taxon>
        <taxon>Sar</taxon>
        <taxon>Alveolata</taxon>
        <taxon>Apicomplexa</taxon>
        <taxon>Aconoidasida</taxon>
        <taxon>Piroplasmida</taxon>
        <taxon>Babesiidae</taxon>
        <taxon>Babesia</taxon>
    </lineage>
</organism>
<sequence length="176" mass="19479">MHIKVLEELLNGILGGRGGRWLAGGRGWIWRLRRIAHSSTPCRCRPRSVTAAGDWGWDGSGSGWGLSVWKELVFGILVDWSKICLECLRELLYIGVSKRINICFKVTAQGIQKAFEAVGRITENDVCDLFGLAFDQFVQRGEVGEFLVGEEGADIVDYALESASGGVHKIFFECVD</sequence>
<comment type="caution">
    <text evidence="1">The sequence shown here is derived from an EMBL/GenBank/DDBJ whole genome shotgun (WGS) entry which is preliminary data.</text>
</comment>
<keyword evidence="2" id="KW-1185">Reference proteome</keyword>
<dbReference type="EMBL" id="BDSA01000054">
    <property type="protein sequence ID" value="GBE63468.1"/>
    <property type="molecule type" value="Genomic_DNA"/>
</dbReference>
<dbReference type="AlphaFoldDB" id="A0A2H6KKG9"/>
<evidence type="ECO:0000313" key="2">
    <source>
        <dbReference type="Proteomes" id="UP000236319"/>
    </source>
</evidence>
<name>A0A2H6KKG9_9APIC</name>
<proteinExistence type="predicted"/>